<dbReference type="PIRSF" id="PIRSF002122">
    <property type="entry name" value="RPS7p_RPS7a_RPS5e_RPS7o"/>
    <property type="match status" value="1"/>
</dbReference>
<sequence>MCGKKTTAEKILKNTLHLIKRGELDRLRKERADSIRNANPDADVQSILFEEAEHVDPMLIFREAVSNCMPTVALTPMRKGATVYQVPTPLDPRRRQALAIKWLIAAARKRQGKPMAEKLYTEIMDAYNNQGTVIRRKIETHKMAEANRAYASMRWSR</sequence>
<dbReference type="STRING" id="946362.F2UEZ9"/>
<keyword evidence="3" id="KW-0687">Ribonucleoprotein</keyword>
<dbReference type="FunCoup" id="F2UEZ9">
    <property type="interactions" value="510"/>
</dbReference>
<evidence type="ECO:0000256" key="2">
    <source>
        <dbReference type="ARBA" id="ARBA00022980"/>
    </source>
</evidence>
<proteinExistence type="inferred from homology"/>
<dbReference type="Gene3D" id="1.10.455.10">
    <property type="entry name" value="Ribosomal protein S7 domain"/>
    <property type="match status" value="1"/>
</dbReference>
<dbReference type="OrthoDB" id="9972728at2759"/>
<evidence type="ECO:0000259" key="4">
    <source>
        <dbReference type="Pfam" id="PF00177"/>
    </source>
</evidence>
<dbReference type="AlphaFoldDB" id="F2UEZ9"/>
<evidence type="ECO:0000313" key="5">
    <source>
        <dbReference type="EMBL" id="EGD75199.1"/>
    </source>
</evidence>
<keyword evidence="2 5" id="KW-0689">Ribosomal protein</keyword>
<gene>
    <name evidence="5" type="ORF">PTSG_06852</name>
</gene>
<dbReference type="GO" id="GO:0005840">
    <property type="term" value="C:ribosome"/>
    <property type="evidence" value="ECO:0007669"/>
    <property type="project" value="UniProtKB-KW"/>
</dbReference>
<dbReference type="InParanoid" id="F2UEZ9"/>
<dbReference type="Proteomes" id="UP000007799">
    <property type="component" value="Unassembled WGS sequence"/>
</dbReference>
<organism evidence="6">
    <name type="scientific">Salpingoeca rosetta (strain ATCC 50818 / BSB-021)</name>
    <dbReference type="NCBI Taxonomy" id="946362"/>
    <lineage>
        <taxon>Eukaryota</taxon>
        <taxon>Choanoflagellata</taxon>
        <taxon>Craspedida</taxon>
        <taxon>Salpingoecidae</taxon>
        <taxon>Salpingoeca</taxon>
    </lineage>
</organism>
<dbReference type="GeneID" id="16072812"/>
<reference evidence="5" key="1">
    <citation type="submission" date="2009-08" db="EMBL/GenBank/DDBJ databases">
        <title>Annotation of Salpingoeca rosetta.</title>
        <authorList>
            <consortium name="The Broad Institute Genome Sequencing Platform"/>
            <person name="Russ C."/>
            <person name="Cuomo C."/>
            <person name="Burger G."/>
            <person name="Gray M.W."/>
            <person name="Holland P.W.H."/>
            <person name="King N."/>
            <person name="Lang F.B.F."/>
            <person name="Roger A.J."/>
            <person name="Ruiz-Trillo I."/>
            <person name="Young S.K."/>
            <person name="Zeng Q."/>
            <person name="Gargeya S."/>
            <person name="Alvarado L."/>
            <person name="Berlin A."/>
            <person name="Chapman S.B."/>
            <person name="Chen Z."/>
            <person name="Freedman E."/>
            <person name="Gellesch M."/>
            <person name="Goldberg J."/>
            <person name="Griggs A."/>
            <person name="Gujja S."/>
            <person name="Heilman E."/>
            <person name="Heiman D."/>
            <person name="Howarth C."/>
            <person name="Mehta T."/>
            <person name="Neiman D."/>
            <person name="Pearson M."/>
            <person name="Roberts A."/>
            <person name="Saif S."/>
            <person name="Shea T."/>
            <person name="Shenoy N."/>
            <person name="Sisk P."/>
            <person name="Stolte C."/>
            <person name="Sykes S."/>
            <person name="White J."/>
            <person name="Yandava C."/>
            <person name="Haas B."/>
            <person name="Nusbaum C."/>
            <person name="Birren B."/>
        </authorList>
    </citation>
    <scope>NUCLEOTIDE SEQUENCE [LARGE SCALE GENOMIC DNA]</scope>
    <source>
        <strain evidence="5">ATCC 50818</strain>
    </source>
</reference>
<comment type="similarity">
    <text evidence="1">Belongs to the universal ribosomal protein uS7 family.</text>
</comment>
<dbReference type="GO" id="GO:1990904">
    <property type="term" value="C:ribonucleoprotein complex"/>
    <property type="evidence" value="ECO:0007669"/>
    <property type="project" value="UniProtKB-KW"/>
</dbReference>
<dbReference type="PANTHER" id="PTHR11205">
    <property type="entry name" value="RIBOSOMAL PROTEIN S7"/>
    <property type="match status" value="1"/>
</dbReference>
<dbReference type="EMBL" id="GL832971">
    <property type="protein sequence ID" value="EGD75199.1"/>
    <property type="molecule type" value="Genomic_DNA"/>
</dbReference>
<evidence type="ECO:0000256" key="3">
    <source>
        <dbReference type="ARBA" id="ARBA00023274"/>
    </source>
</evidence>
<evidence type="ECO:0000256" key="1">
    <source>
        <dbReference type="ARBA" id="ARBA00007151"/>
    </source>
</evidence>
<dbReference type="InterPro" id="IPR023798">
    <property type="entry name" value="Ribosomal_uS7_dom"/>
</dbReference>
<keyword evidence="6" id="KW-1185">Reference proteome</keyword>
<dbReference type="InterPro" id="IPR036823">
    <property type="entry name" value="Ribosomal_uS7_dom_sf"/>
</dbReference>
<name>F2UEZ9_SALR5</name>
<evidence type="ECO:0000313" key="6">
    <source>
        <dbReference type="Proteomes" id="UP000007799"/>
    </source>
</evidence>
<dbReference type="KEGG" id="sre:PTSG_06852"/>
<dbReference type="eggNOG" id="KOG3291">
    <property type="taxonomic scope" value="Eukaryota"/>
</dbReference>
<dbReference type="Pfam" id="PF00177">
    <property type="entry name" value="Ribosomal_S7"/>
    <property type="match status" value="1"/>
</dbReference>
<dbReference type="InterPro" id="IPR000235">
    <property type="entry name" value="Ribosomal_uS7"/>
</dbReference>
<dbReference type="OMA" id="DDTHRMA"/>
<dbReference type="RefSeq" id="XP_004992252.1">
    <property type="nucleotide sequence ID" value="XM_004992195.1"/>
</dbReference>
<accession>F2UEZ9</accession>
<dbReference type="SUPFAM" id="SSF47973">
    <property type="entry name" value="Ribosomal protein S7"/>
    <property type="match status" value="1"/>
</dbReference>
<feature type="domain" description="Small ribosomal subunit protein uS7" evidence="4">
    <location>
        <begin position="3"/>
        <end position="148"/>
    </location>
</feature>
<dbReference type="GO" id="GO:0006412">
    <property type="term" value="P:translation"/>
    <property type="evidence" value="ECO:0007669"/>
    <property type="project" value="InterPro"/>
</dbReference>
<protein>
    <submittedName>
        <fullName evidence="5">30S ribosomal protein S7</fullName>
    </submittedName>
</protein>